<dbReference type="EMBL" id="SRMA01026851">
    <property type="protein sequence ID" value="TRY66394.1"/>
    <property type="molecule type" value="Genomic_DNA"/>
</dbReference>
<evidence type="ECO:0000313" key="1">
    <source>
        <dbReference type="EMBL" id="TRY66394.1"/>
    </source>
</evidence>
<dbReference type="AlphaFoldDB" id="A0A553NLT0"/>
<accession>A0A553NLT0</accession>
<reference evidence="1 2" key="1">
    <citation type="journal article" date="2019" name="Sci. Data">
        <title>Hybrid genome assembly and annotation of Danionella translucida.</title>
        <authorList>
            <person name="Kadobianskyi M."/>
            <person name="Schulze L."/>
            <person name="Schuelke M."/>
            <person name="Judkewitz B."/>
        </authorList>
    </citation>
    <scope>NUCLEOTIDE SEQUENCE [LARGE SCALE GENOMIC DNA]</scope>
    <source>
        <strain evidence="1 2">Bolton</strain>
    </source>
</reference>
<organism evidence="1 2">
    <name type="scientific">Danionella cerebrum</name>
    <dbReference type="NCBI Taxonomy" id="2873325"/>
    <lineage>
        <taxon>Eukaryota</taxon>
        <taxon>Metazoa</taxon>
        <taxon>Chordata</taxon>
        <taxon>Craniata</taxon>
        <taxon>Vertebrata</taxon>
        <taxon>Euteleostomi</taxon>
        <taxon>Actinopterygii</taxon>
        <taxon>Neopterygii</taxon>
        <taxon>Teleostei</taxon>
        <taxon>Ostariophysi</taxon>
        <taxon>Cypriniformes</taxon>
        <taxon>Danionidae</taxon>
        <taxon>Danioninae</taxon>
        <taxon>Danionella</taxon>
    </lineage>
</organism>
<sequence length="65" mass="7106">PSEAEHSYLVGDMLPVVSRAFFFEMLTIQAHVLGKGLGQKNIVALLDEISHRPSVPINVTTCKSL</sequence>
<protein>
    <submittedName>
        <fullName evidence="1">Uncharacterized protein</fullName>
    </submittedName>
</protein>
<proteinExistence type="predicted"/>
<dbReference type="Proteomes" id="UP000316079">
    <property type="component" value="Unassembled WGS sequence"/>
</dbReference>
<evidence type="ECO:0000313" key="2">
    <source>
        <dbReference type="Proteomes" id="UP000316079"/>
    </source>
</evidence>
<name>A0A553NLT0_9TELE</name>
<comment type="caution">
    <text evidence="1">The sequence shown here is derived from an EMBL/GenBank/DDBJ whole genome shotgun (WGS) entry which is preliminary data.</text>
</comment>
<keyword evidence="2" id="KW-1185">Reference proteome</keyword>
<feature type="non-terminal residue" evidence="1">
    <location>
        <position position="65"/>
    </location>
</feature>
<feature type="non-terminal residue" evidence="1">
    <location>
        <position position="1"/>
    </location>
</feature>
<gene>
    <name evidence="1" type="ORF">DNTS_003359</name>
</gene>